<dbReference type="InterPro" id="IPR047187">
    <property type="entry name" value="SF1_C_Upf1"/>
</dbReference>
<feature type="domain" description="DNA2/NAM7 helicase-like C-terminal" evidence="5">
    <location>
        <begin position="622"/>
        <end position="820"/>
    </location>
</feature>
<dbReference type="VEuPathDB" id="FungiDB:BO83DRAFT_442525"/>
<dbReference type="GO" id="GO:0005524">
    <property type="term" value="F:ATP binding"/>
    <property type="evidence" value="ECO:0007669"/>
    <property type="project" value="UniProtKB-KW"/>
</dbReference>
<keyword evidence="7" id="KW-1185">Reference proteome</keyword>
<evidence type="ECO:0000256" key="3">
    <source>
        <dbReference type="ARBA" id="ARBA00022806"/>
    </source>
</evidence>
<proteinExistence type="predicted"/>
<evidence type="ECO:0000313" key="6">
    <source>
        <dbReference type="EMBL" id="PWY85125.1"/>
    </source>
</evidence>
<dbReference type="GO" id="GO:0043139">
    <property type="term" value="F:5'-3' DNA helicase activity"/>
    <property type="evidence" value="ECO:0007669"/>
    <property type="project" value="TreeGrafter"/>
</dbReference>
<dbReference type="Gene3D" id="3.40.50.300">
    <property type="entry name" value="P-loop containing nucleotide triphosphate hydrolases"/>
    <property type="match status" value="2"/>
</dbReference>
<evidence type="ECO:0000256" key="1">
    <source>
        <dbReference type="ARBA" id="ARBA00022741"/>
    </source>
</evidence>
<keyword evidence="2" id="KW-0378">Hydrolase</keyword>
<name>A0A317WGJ5_ASPEC</name>
<dbReference type="Proteomes" id="UP000246171">
    <property type="component" value="Unassembled WGS sequence"/>
</dbReference>
<gene>
    <name evidence="6" type="ORF">BO83DRAFT_442525</name>
</gene>
<dbReference type="AlphaFoldDB" id="A0A317WGJ5"/>
<dbReference type="PANTHER" id="PTHR43788:SF8">
    <property type="entry name" value="DNA-BINDING PROTEIN SMUBP-2"/>
    <property type="match status" value="1"/>
</dbReference>
<dbReference type="CDD" id="cd18808">
    <property type="entry name" value="SF1_C_Upf1"/>
    <property type="match status" value="1"/>
</dbReference>
<keyword evidence="3" id="KW-0347">Helicase</keyword>
<dbReference type="RefSeq" id="XP_025393045.1">
    <property type="nucleotide sequence ID" value="XM_025536419.1"/>
</dbReference>
<dbReference type="PANTHER" id="PTHR43788">
    <property type="entry name" value="DNA2/NAM7 HELICASE FAMILY MEMBER"/>
    <property type="match status" value="1"/>
</dbReference>
<accession>A0A317WGJ5</accession>
<sequence length="865" mass="97480">MSGPSETKGQAQPLFSKPSANVKFPVKSIKYNDPEQDGSMAEEIATDPSIHLLLYRTILRLRQGVCVGDGREKKESFWIVNLSLEQIQAVSLDINHVEIVYTFKTTVKPDGSPQTTNADTLPKPSTYPLARANLLDKVVQLTLEFPSSRKMWDNNTKLFHEVFMGGKIALSDEEQKYISSNKKAIDNEADAEHKCLATLGCRVKGVAVGNRILLGIWPKEDRPFRIYRGCNLVLRGKEWFAQEKAKNYSIPGQTGLPEDFMASVTEKSAKWTALIDAPMHAVLLNNVDVRTAKQVDEDDVGVHIVANHMLQLEMQKAIRALAEYWGDESFDDACRDCTKQEVAISSDNGPKISLTSIFLPNAPRVNTHDPLKSAPRDLKSLVPNDWRLSSAQTEATIQLFTHSLSLVVGPPGTGKTRTIAAVTMFVRQLLCGGSVGLARLAILVPTHAAGAAVMSQLNGAFNRFKYSDKKLIRLRSRADTEARLFADVHGYYDDIDKIINLANEQPRQYQQFLKGIENLRESGRLDMSKEQLRIYNGQRRELIGRVMEDVQVVVTLPFNVKEMIRRKFNPQFVIFDEASFFRDPDLFHVLGQLRADVRVLLVGDHKQLSPPVFTAAGKAAWSKSAFERLIDKGYPQTLLNISYRSYKDLYEPTSVAYYEGKVDTFRSQPSRDMQITSANPLTVRLGNKTWTLRGLSHFLHLPHSEGDTRKDPSGSLYHGQEAELGICLAQQLLDRRTGSILIMSPYRAQVALVNQLWDQRFSELRPRPRIQTVDASQGSEADVIIVLITRNHGAPGFLHSTKRTNVMLSRARNAQYVIGDWDWLGSEVFRKDAASFFKYLDEADRLVGKDQYSVEPERAWKMRRI</sequence>
<keyword evidence="1" id="KW-0547">Nucleotide-binding</keyword>
<evidence type="ECO:0000313" key="7">
    <source>
        <dbReference type="Proteomes" id="UP000246171"/>
    </source>
</evidence>
<organism evidence="6 7">
    <name type="scientific">Aspergillus eucalypticola (strain CBS 122712 / IBT 29274)</name>
    <dbReference type="NCBI Taxonomy" id="1448314"/>
    <lineage>
        <taxon>Eukaryota</taxon>
        <taxon>Fungi</taxon>
        <taxon>Dikarya</taxon>
        <taxon>Ascomycota</taxon>
        <taxon>Pezizomycotina</taxon>
        <taxon>Eurotiomycetes</taxon>
        <taxon>Eurotiomycetidae</taxon>
        <taxon>Eurotiales</taxon>
        <taxon>Aspergillaceae</taxon>
        <taxon>Aspergillus</taxon>
        <taxon>Aspergillus subgen. Circumdati</taxon>
    </lineage>
</organism>
<reference evidence="6" key="1">
    <citation type="submission" date="2016-12" db="EMBL/GenBank/DDBJ databases">
        <title>The genomes of Aspergillus section Nigri reveals drivers in fungal speciation.</title>
        <authorList>
            <consortium name="DOE Joint Genome Institute"/>
            <person name="Vesth T.C."/>
            <person name="Nybo J."/>
            <person name="Theobald S."/>
            <person name="Brandl J."/>
            <person name="Frisvad J.C."/>
            <person name="Nielsen K.F."/>
            <person name="Lyhne E.K."/>
            <person name="Kogle M.E."/>
            <person name="Kuo A."/>
            <person name="Riley R."/>
            <person name="Clum A."/>
            <person name="Nolan M."/>
            <person name="Lipzen A."/>
            <person name="Salamov A."/>
            <person name="Henrissat B."/>
            <person name="Wiebenga A."/>
            <person name="De vries R.P."/>
            <person name="Grigoriev I.V."/>
            <person name="Mortensen U.H."/>
            <person name="Andersen M.R."/>
            <person name="Baker S.E."/>
        </authorList>
    </citation>
    <scope>NUCLEOTIDE SEQUENCE</scope>
    <source>
        <strain evidence="6">CBS 122712</strain>
    </source>
</reference>
<dbReference type="Pfam" id="PF13087">
    <property type="entry name" value="AAA_12"/>
    <property type="match status" value="1"/>
</dbReference>
<comment type="caution">
    <text evidence="6">The sequence shown here is derived from an EMBL/GenBank/DDBJ whole genome shotgun (WGS) entry which is preliminary data.</text>
</comment>
<keyword evidence="4" id="KW-0067">ATP-binding</keyword>
<dbReference type="Pfam" id="PF13245">
    <property type="entry name" value="AAA_19"/>
    <property type="match status" value="1"/>
</dbReference>
<evidence type="ECO:0000256" key="4">
    <source>
        <dbReference type="ARBA" id="ARBA00022840"/>
    </source>
</evidence>
<dbReference type="InterPro" id="IPR041679">
    <property type="entry name" value="DNA2/NAM7-like_C"/>
</dbReference>
<dbReference type="EMBL" id="MSFU01000001">
    <property type="protein sequence ID" value="PWY85125.1"/>
    <property type="molecule type" value="Genomic_DNA"/>
</dbReference>
<dbReference type="GeneID" id="37058381"/>
<dbReference type="InterPro" id="IPR027417">
    <property type="entry name" value="P-loop_NTPase"/>
</dbReference>
<evidence type="ECO:0000259" key="5">
    <source>
        <dbReference type="Pfam" id="PF13087"/>
    </source>
</evidence>
<protein>
    <recommendedName>
        <fullName evidence="5">DNA2/NAM7 helicase-like C-terminal domain-containing protein</fullName>
    </recommendedName>
</protein>
<dbReference type="SUPFAM" id="SSF52540">
    <property type="entry name" value="P-loop containing nucleoside triphosphate hydrolases"/>
    <property type="match status" value="1"/>
</dbReference>
<dbReference type="GO" id="GO:0016787">
    <property type="term" value="F:hydrolase activity"/>
    <property type="evidence" value="ECO:0007669"/>
    <property type="project" value="UniProtKB-KW"/>
</dbReference>
<evidence type="ECO:0000256" key="2">
    <source>
        <dbReference type="ARBA" id="ARBA00022801"/>
    </source>
</evidence>
<dbReference type="InterPro" id="IPR050534">
    <property type="entry name" value="Coronavir_polyprotein_1ab"/>
</dbReference>
<dbReference type="OrthoDB" id="4423012at2759"/>